<evidence type="ECO:0000256" key="1">
    <source>
        <dbReference type="ARBA" id="ARBA00004141"/>
    </source>
</evidence>
<dbReference type="STRING" id="728005.SAMN04488059_1529"/>
<dbReference type="PANTHER" id="PTHR37422:SF13">
    <property type="entry name" value="LIPOPOLYSACCHARIDE BIOSYNTHESIS PROTEIN PA4999-RELATED"/>
    <property type="match status" value="1"/>
</dbReference>
<evidence type="ECO:0000259" key="6">
    <source>
        <dbReference type="Pfam" id="PF04932"/>
    </source>
</evidence>
<organism evidence="8 10">
    <name type="scientific">Devosia psychrophila</name>
    <dbReference type="NCBI Taxonomy" id="728005"/>
    <lineage>
        <taxon>Bacteria</taxon>
        <taxon>Pseudomonadati</taxon>
        <taxon>Pseudomonadota</taxon>
        <taxon>Alphaproteobacteria</taxon>
        <taxon>Hyphomicrobiales</taxon>
        <taxon>Devosiaceae</taxon>
        <taxon>Devosia</taxon>
    </lineage>
</organism>
<evidence type="ECO:0000256" key="4">
    <source>
        <dbReference type="ARBA" id="ARBA00023136"/>
    </source>
</evidence>
<keyword evidence="2 5" id="KW-0812">Transmembrane</keyword>
<dbReference type="PATRIC" id="fig|728005.3.peg.3473"/>
<reference evidence="8 10" key="2">
    <citation type="submission" date="2016-10" db="EMBL/GenBank/DDBJ databases">
        <authorList>
            <person name="de Groot N.N."/>
        </authorList>
    </citation>
    <scope>NUCLEOTIDE SEQUENCE [LARGE SCALE GENOMIC DNA]</scope>
    <source>
        <strain evidence="8 10">CGMCC 1.10210</strain>
    </source>
</reference>
<accession>A0A0F5Q1Q9</accession>
<evidence type="ECO:0000256" key="3">
    <source>
        <dbReference type="ARBA" id="ARBA00022989"/>
    </source>
</evidence>
<keyword evidence="4 5" id="KW-0472">Membrane</keyword>
<feature type="domain" description="O-antigen ligase-related" evidence="6">
    <location>
        <begin position="179"/>
        <end position="329"/>
    </location>
</feature>
<feature type="transmembrane region" description="Helical" evidence="5">
    <location>
        <begin position="371"/>
        <end position="391"/>
    </location>
</feature>
<feature type="transmembrane region" description="Helical" evidence="5">
    <location>
        <begin position="146"/>
        <end position="165"/>
    </location>
</feature>
<dbReference type="RefSeq" id="WP_046169968.1">
    <property type="nucleotide sequence ID" value="NZ_FOMB01000052.1"/>
</dbReference>
<evidence type="ECO:0000313" key="7">
    <source>
        <dbReference type="EMBL" id="KKC34019.1"/>
    </source>
</evidence>
<feature type="transmembrane region" description="Helical" evidence="5">
    <location>
        <begin position="80"/>
        <end position="99"/>
    </location>
</feature>
<dbReference type="GO" id="GO:0016020">
    <property type="term" value="C:membrane"/>
    <property type="evidence" value="ECO:0007669"/>
    <property type="project" value="UniProtKB-SubCell"/>
</dbReference>
<evidence type="ECO:0000313" key="10">
    <source>
        <dbReference type="Proteomes" id="UP000182258"/>
    </source>
</evidence>
<dbReference type="InterPro" id="IPR051533">
    <property type="entry name" value="WaaL-like"/>
</dbReference>
<dbReference type="Pfam" id="PF04932">
    <property type="entry name" value="Wzy_C"/>
    <property type="match status" value="1"/>
</dbReference>
<dbReference type="PANTHER" id="PTHR37422">
    <property type="entry name" value="TEICHURONIC ACID BIOSYNTHESIS PROTEIN TUAE"/>
    <property type="match status" value="1"/>
</dbReference>
<comment type="subcellular location">
    <subcellularLocation>
        <location evidence="1">Membrane</location>
        <topology evidence="1">Multi-pass membrane protein</topology>
    </subcellularLocation>
</comment>
<name>A0A0F5Q1Q9_9HYPH</name>
<feature type="transmembrane region" description="Helical" evidence="5">
    <location>
        <begin position="194"/>
        <end position="211"/>
    </location>
</feature>
<dbReference type="EMBL" id="FOMB01000052">
    <property type="protein sequence ID" value="SFD39913.1"/>
    <property type="molecule type" value="Genomic_DNA"/>
</dbReference>
<evidence type="ECO:0000256" key="2">
    <source>
        <dbReference type="ARBA" id="ARBA00022692"/>
    </source>
</evidence>
<feature type="transmembrane region" description="Helical" evidence="5">
    <location>
        <begin position="349"/>
        <end position="365"/>
    </location>
</feature>
<reference evidence="7 9" key="1">
    <citation type="submission" date="2015-03" db="EMBL/GenBank/DDBJ databases">
        <authorList>
            <person name="Lepp D."/>
            <person name="Hassan Y.I."/>
            <person name="Li X.-Z."/>
            <person name="Zhou T."/>
        </authorList>
    </citation>
    <scope>NUCLEOTIDE SEQUENCE [LARGE SCALE GENOMIC DNA]</scope>
    <source>
        <strain evidence="7 9">Cr7-05</strain>
    </source>
</reference>
<keyword evidence="8" id="KW-0436">Ligase</keyword>
<dbReference type="Proteomes" id="UP000033519">
    <property type="component" value="Unassembled WGS sequence"/>
</dbReference>
<protein>
    <submittedName>
        <fullName evidence="8">O-antigen ligase</fullName>
    </submittedName>
</protein>
<gene>
    <name evidence="8" type="ORF">SAMN04488059_1529</name>
    <name evidence="7" type="ORF">WH91_05285</name>
</gene>
<proteinExistence type="predicted"/>
<feature type="transmembrane region" description="Helical" evidence="5">
    <location>
        <begin position="56"/>
        <end position="74"/>
    </location>
</feature>
<keyword evidence="3 5" id="KW-1133">Transmembrane helix</keyword>
<feature type="transmembrane region" description="Helical" evidence="5">
    <location>
        <begin position="172"/>
        <end position="188"/>
    </location>
</feature>
<dbReference type="Proteomes" id="UP000182258">
    <property type="component" value="Unassembled WGS sequence"/>
</dbReference>
<feature type="transmembrane region" description="Helical" evidence="5">
    <location>
        <begin position="316"/>
        <end position="337"/>
    </location>
</feature>
<dbReference type="GO" id="GO:0016874">
    <property type="term" value="F:ligase activity"/>
    <property type="evidence" value="ECO:0007669"/>
    <property type="project" value="UniProtKB-KW"/>
</dbReference>
<evidence type="ECO:0000256" key="5">
    <source>
        <dbReference type="SAM" id="Phobius"/>
    </source>
</evidence>
<keyword evidence="9" id="KW-1185">Reference proteome</keyword>
<evidence type="ECO:0000313" key="9">
    <source>
        <dbReference type="Proteomes" id="UP000033519"/>
    </source>
</evidence>
<sequence>MIADPLRPALFLVALVAVLAMGPVAPEAGNILLLTAGGLAILLLRSVDLELIARPIVWMPLAGLLLLAIAYGFGSGSISGLIGIGYFAPMLAIAPLLALNRGDNTVAPATIAVLSLCGVAGAAAVAVGEFVASGTFRAGGTVANPIHFADVALTVGFVATLGVVFVKGPWRYMFLAGPLLASVAVLFSGTRGAVVALVVMVTVAVLLTIFMRLVAARIVGIAALASVAVVGVAIIAGVGQTSGVQRVATDINDVMRTGLPNDASTELRLRMYQGGLGAFMASPLVGHGPFNYAVVASSYSDVPFETPHLHNDLADFASSGGVMGLLAYFLFLLAPVVEAVSAPASATRGGLIVIAASLSAGYFVMGLTNAMFGILNVTVCFAAVALVISVLSRRTATSIVQPTRAKAVR</sequence>
<feature type="transmembrane region" description="Helical" evidence="5">
    <location>
        <begin position="106"/>
        <end position="126"/>
    </location>
</feature>
<feature type="transmembrane region" description="Helical" evidence="5">
    <location>
        <begin position="218"/>
        <end position="238"/>
    </location>
</feature>
<dbReference type="AlphaFoldDB" id="A0A0F5Q1Q9"/>
<dbReference type="EMBL" id="LAPV01000064">
    <property type="protein sequence ID" value="KKC34019.1"/>
    <property type="molecule type" value="Genomic_DNA"/>
</dbReference>
<evidence type="ECO:0000313" key="8">
    <source>
        <dbReference type="EMBL" id="SFD39913.1"/>
    </source>
</evidence>
<feature type="transmembrane region" description="Helical" evidence="5">
    <location>
        <begin position="30"/>
        <end position="47"/>
    </location>
</feature>
<dbReference type="InterPro" id="IPR007016">
    <property type="entry name" value="O-antigen_ligase-rel_domated"/>
</dbReference>